<dbReference type="EMBL" id="JARJCM010000171">
    <property type="protein sequence ID" value="KAJ7024372.1"/>
    <property type="molecule type" value="Genomic_DNA"/>
</dbReference>
<feature type="compositionally biased region" description="Basic and acidic residues" evidence="1">
    <location>
        <begin position="472"/>
        <end position="484"/>
    </location>
</feature>
<proteinExistence type="predicted"/>
<name>A0AAD6SFA1_9AGAR</name>
<feature type="compositionally biased region" description="Basic and acidic residues" evidence="1">
    <location>
        <begin position="111"/>
        <end position="122"/>
    </location>
</feature>
<comment type="caution">
    <text evidence="2">The sequence shown here is derived from an EMBL/GenBank/DDBJ whole genome shotgun (WGS) entry which is preliminary data.</text>
</comment>
<feature type="compositionally biased region" description="Low complexity" evidence="1">
    <location>
        <begin position="1"/>
        <end position="22"/>
    </location>
</feature>
<feature type="region of interest" description="Disordered" evidence="1">
    <location>
        <begin position="223"/>
        <end position="273"/>
    </location>
</feature>
<keyword evidence="3" id="KW-1185">Reference proteome</keyword>
<evidence type="ECO:0000313" key="3">
    <source>
        <dbReference type="Proteomes" id="UP001218188"/>
    </source>
</evidence>
<sequence>MAASSKPASAASAPAPESTASSILRIPTEKISSLIRMTSTQRKRPPIIFPPPSWQLEETQNNGAGASDLPDEPGIPKNISDDGVLAEDAPEPHMFAQRIGTLIDSLPPPEPTKDADVGEVDPKGPPLPLSVTSDSKLMKLLASENVMNGSISAGRQSVWSMLERLERLTGRHGADGASKKAGEGKGDEREDGGVMMYAPLQPTADSQVELADSEMVLEYLDEPTEQEKSNKASEPPSTDTTKPPLTRPQPGSRKSDGVQPSKSRSKQRVKEHVHWVPSPTQISLQANWWGYRLYLPPPVMNLLDDTRLAAARRGAMITAALKYLLDKIPLMLLPPQVRPAVMVLKRLTPYLGYVGVFIAWSWTAIKARDKGDGVVLTATWLLPVALVPATLNADDFQRRPVGGINTPTPKGVPTDTSSAKSDPTPKADAGTKAPAAKADLKPGDSKKATGDSKKAGDAETESLARRWTTALRGHEKSKETEAGK</sequence>
<accession>A0AAD6SFA1</accession>
<protein>
    <submittedName>
        <fullName evidence="2">Uncharacterized protein</fullName>
    </submittedName>
</protein>
<feature type="compositionally biased region" description="Basic and acidic residues" evidence="1">
    <location>
        <begin position="438"/>
        <end position="457"/>
    </location>
</feature>
<dbReference type="AlphaFoldDB" id="A0AAD6SFA1"/>
<gene>
    <name evidence="2" type="ORF">C8F04DRAFT_1010694</name>
</gene>
<feature type="region of interest" description="Disordered" evidence="1">
    <location>
        <begin position="397"/>
        <end position="484"/>
    </location>
</feature>
<organism evidence="2 3">
    <name type="scientific">Mycena alexandri</name>
    <dbReference type="NCBI Taxonomy" id="1745969"/>
    <lineage>
        <taxon>Eukaryota</taxon>
        <taxon>Fungi</taxon>
        <taxon>Dikarya</taxon>
        <taxon>Basidiomycota</taxon>
        <taxon>Agaricomycotina</taxon>
        <taxon>Agaricomycetes</taxon>
        <taxon>Agaricomycetidae</taxon>
        <taxon>Agaricales</taxon>
        <taxon>Marasmiineae</taxon>
        <taxon>Mycenaceae</taxon>
        <taxon>Mycena</taxon>
    </lineage>
</organism>
<feature type="compositionally biased region" description="Low complexity" evidence="1">
    <location>
        <begin position="424"/>
        <end position="437"/>
    </location>
</feature>
<evidence type="ECO:0000313" key="2">
    <source>
        <dbReference type="EMBL" id="KAJ7024372.1"/>
    </source>
</evidence>
<feature type="region of interest" description="Disordered" evidence="1">
    <location>
        <begin position="1"/>
        <end position="85"/>
    </location>
</feature>
<dbReference type="Proteomes" id="UP001218188">
    <property type="component" value="Unassembled WGS sequence"/>
</dbReference>
<evidence type="ECO:0000256" key="1">
    <source>
        <dbReference type="SAM" id="MobiDB-lite"/>
    </source>
</evidence>
<feature type="region of interest" description="Disordered" evidence="1">
    <location>
        <begin position="103"/>
        <end position="131"/>
    </location>
</feature>
<feature type="compositionally biased region" description="Basic and acidic residues" evidence="1">
    <location>
        <begin position="168"/>
        <end position="192"/>
    </location>
</feature>
<reference evidence="2" key="1">
    <citation type="submission" date="2023-03" db="EMBL/GenBank/DDBJ databases">
        <title>Massive genome expansion in bonnet fungi (Mycena s.s.) driven by repeated elements and novel gene families across ecological guilds.</title>
        <authorList>
            <consortium name="Lawrence Berkeley National Laboratory"/>
            <person name="Harder C.B."/>
            <person name="Miyauchi S."/>
            <person name="Viragh M."/>
            <person name="Kuo A."/>
            <person name="Thoen E."/>
            <person name="Andreopoulos B."/>
            <person name="Lu D."/>
            <person name="Skrede I."/>
            <person name="Drula E."/>
            <person name="Henrissat B."/>
            <person name="Morin E."/>
            <person name="Kohler A."/>
            <person name="Barry K."/>
            <person name="LaButti K."/>
            <person name="Morin E."/>
            <person name="Salamov A."/>
            <person name="Lipzen A."/>
            <person name="Mereny Z."/>
            <person name="Hegedus B."/>
            <person name="Baldrian P."/>
            <person name="Stursova M."/>
            <person name="Weitz H."/>
            <person name="Taylor A."/>
            <person name="Grigoriev I.V."/>
            <person name="Nagy L.G."/>
            <person name="Martin F."/>
            <person name="Kauserud H."/>
        </authorList>
    </citation>
    <scope>NUCLEOTIDE SEQUENCE</scope>
    <source>
        <strain evidence="2">CBHHK200</strain>
    </source>
</reference>
<feature type="region of interest" description="Disordered" evidence="1">
    <location>
        <begin position="168"/>
        <end position="193"/>
    </location>
</feature>